<feature type="transmembrane region" description="Helical" evidence="10">
    <location>
        <begin position="304"/>
        <end position="322"/>
    </location>
</feature>
<dbReference type="GO" id="GO:0005886">
    <property type="term" value="C:plasma membrane"/>
    <property type="evidence" value="ECO:0007669"/>
    <property type="project" value="UniProtKB-SubCell"/>
</dbReference>
<dbReference type="InterPro" id="IPR003439">
    <property type="entry name" value="ABC_transporter-like_ATP-bd"/>
</dbReference>
<gene>
    <name evidence="12" type="ORF">G4Z02_03720</name>
</gene>
<dbReference type="SUPFAM" id="SSF52540">
    <property type="entry name" value="P-loop containing nucleoside triphosphate hydrolases"/>
    <property type="match status" value="1"/>
</dbReference>
<feature type="domain" description="ABC transporter" evidence="11">
    <location>
        <begin position="2"/>
        <end position="240"/>
    </location>
</feature>
<dbReference type="EMBL" id="CP048914">
    <property type="protein sequence ID" value="QMS84897.1"/>
    <property type="molecule type" value="Genomic_DNA"/>
</dbReference>
<name>A0A7L7KQD3_9MOLU</name>
<proteinExistence type="inferred from homology"/>
<dbReference type="GO" id="GO:0016887">
    <property type="term" value="F:ATP hydrolysis activity"/>
    <property type="evidence" value="ECO:0007669"/>
    <property type="project" value="InterPro"/>
</dbReference>
<dbReference type="Proteomes" id="UP000514720">
    <property type="component" value="Chromosome"/>
</dbReference>
<organism evidence="12 13">
    <name type="scientific">Candidatus Xianfuyuplasma coldseepsis</name>
    <dbReference type="NCBI Taxonomy" id="2782163"/>
    <lineage>
        <taxon>Bacteria</taxon>
        <taxon>Bacillati</taxon>
        <taxon>Mycoplasmatota</taxon>
        <taxon>Mollicutes</taxon>
        <taxon>Candidatus Izemoplasmatales</taxon>
        <taxon>Candidatus Izemoplasmataceae</taxon>
        <taxon>Candidatus Xianfuyuplasma</taxon>
    </lineage>
</organism>
<keyword evidence="6 12" id="KW-0067">ATP-binding</keyword>
<dbReference type="GO" id="GO:0005524">
    <property type="term" value="F:ATP binding"/>
    <property type="evidence" value="ECO:0007669"/>
    <property type="project" value="UniProtKB-KW"/>
</dbReference>
<keyword evidence="13" id="KW-1185">Reference proteome</keyword>
<dbReference type="PANTHER" id="PTHR42798">
    <property type="entry name" value="LIPOPROTEIN-RELEASING SYSTEM ATP-BINDING PROTEIN LOLD"/>
    <property type="match status" value="1"/>
</dbReference>
<keyword evidence="3" id="KW-1003">Cell membrane</keyword>
<evidence type="ECO:0000259" key="11">
    <source>
        <dbReference type="PROSITE" id="PS50893"/>
    </source>
</evidence>
<keyword evidence="4 10" id="KW-0812">Transmembrane</keyword>
<evidence type="ECO:0000256" key="8">
    <source>
        <dbReference type="ARBA" id="ARBA00023136"/>
    </source>
</evidence>
<evidence type="ECO:0000256" key="6">
    <source>
        <dbReference type="ARBA" id="ARBA00022840"/>
    </source>
</evidence>
<dbReference type="Pfam" id="PF02687">
    <property type="entry name" value="FtsX"/>
    <property type="match status" value="1"/>
</dbReference>
<feature type="transmembrane region" description="Helical" evidence="10">
    <location>
        <begin position="654"/>
        <end position="677"/>
    </location>
</feature>
<dbReference type="PROSITE" id="PS00211">
    <property type="entry name" value="ABC_TRANSPORTER_1"/>
    <property type="match status" value="1"/>
</dbReference>
<evidence type="ECO:0000256" key="4">
    <source>
        <dbReference type="ARBA" id="ARBA00022692"/>
    </source>
</evidence>
<dbReference type="InterPro" id="IPR027417">
    <property type="entry name" value="P-loop_NTPase"/>
</dbReference>
<dbReference type="PANTHER" id="PTHR42798:SF6">
    <property type="entry name" value="CELL DIVISION ATP-BINDING PROTEIN FTSE"/>
    <property type="match status" value="1"/>
</dbReference>
<protein>
    <submittedName>
        <fullName evidence="12">ATP-binding cassette domain-containing protein</fullName>
    </submittedName>
</protein>
<evidence type="ECO:0000256" key="9">
    <source>
        <dbReference type="ARBA" id="ARBA00038388"/>
    </source>
</evidence>
<accession>A0A7L7KQD3</accession>
<evidence type="ECO:0000256" key="1">
    <source>
        <dbReference type="ARBA" id="ARBA00004429"/>
    </source>
</evidence>
<dbReference type="InterPro" id="IPR003593">
    <property type="entry name" value="AAA+_ATPase"/>
</dbReference>
<evidence type="ECO:0000313" key="12">
    <source>
        <dbReference type="EMBL" id="QMS84897.1"/>
    </source>
</evidence>
<feature type="transmembrane region" description="Helical" evidence="10">
    <location>
        <begin position="597"/>
        <end position="619"/>
    </location>
</feature>
<dbReference type="Gene3D" id="3.40.50.300">
    <property type="entry name" value="P-loop containing nucleotide triphosphate hydrolases"/>
    <property type="match status" value="1"/>
</dbReference>
<evidence type="ECO:0000256" key="10">
    <source>
        <dbReference type="SAM" id="Phobius"/>
    </source>
</evidence>
<reference evidence="12 13" key="1">
    <citation type="submission" date="2020-02" db="EMBL/GenBank/DDBJ databases">
        <authorList>
            <person name="Zheng R.K."/>
            <person name="Sun C.M."/>
        </authorList>
    </citation>
    <scope>NUCLEOTIDE SEQUENCE [LARGE SCALE GENOMIC DNA]</scope>
    <source>
        <strain evidence="13">zrk13</strain>
    </source>
</reference>
<comment type="similarity">
    <text evidence="9">Belongs to the ABC transporter superfamily. Macrolide exporter (TC 3.A.1.122) family.</text>
</comment>
<dbReference type="KEGG" id="xcl:G4Z02_03720"/>
<keyword evidence="2" id="KW-0813">Transport</keyword>
<sequence length="738" mass="84716">MIEVRDLEKVYPTKERDFVALKGVNLKFEAGEFVAILGESGSGKTTFLNMISGVDAKTNGKIFFNELDVDKFNDAKWREIRNTEIGFIFQRFNLIDHLTVLENVVLPLILTGSDNNVARNIARRLLKEVELEGVEDKLATELSGGQRQRVAIARTIIVNPTIILADEPTGALDSTTAKEIMKLLQKFAAGRIIIMVTHDEDLAYRNATRVVRLHDGETVSDEIVREKNSTTRDLTNRLLSYEARISRRLKRRLVKQYPELEDELVVGKRHMVPMQRKYIPNNPVFTRKIARENYKQKRRINRRILWSFVISISMLLIVNIVMKNITAYNFNLFDINNNYRQYLVTNYEDSSDVITTLEGMDTVDEAALYYEHYVQEMYLVYGEDADDFLPITSSKTTYNKGVFSPKMVSLPEDRDNFYLNSQLIAGIYPRENNNVLVSSEFLLTRFYGYSIESVYNQDYTGTLPKRLDYFVGKSLYICGETLIDGGNDITNDRITDPEGSCFEFVISGVLNSYYKGIDYVGHIFTPNEGFDQYLYHLEYNLGFTRVDEYYDEYVSFYLDDIDQGIEINALSTELDADVNNYELREYQENKSLEDMLYYMYLAIFFSLIIISGTIDINIVSSSVVSRIREIGIYSCIGVSKKSIRNMFVFETVETAIRIVLINSALYVGIAYGFRWLYKYIVVDLTVFEPLFGVNEMFSYEIGFTISVIAGAVVFLFASVLIPSFKAANMRAIDALRSG</sequence>
<dbReference type="SMART" id="SM00382">
    <property type="entry name" value="AAA"/>
    <property type="match status" value="1"/>
</dbReference>
<dbReference type="InterPro" id="IPR017911">
    <property type="entry name" value="MacB-like_ATP-bd"/>
</dbReference>
<dbReference type="RefSeq" id="WP_258878518.1">
    <property type="nucleotide sequence ID" value="NZ_CP048914.1"/>
</dbReference>
<keyword evidence="7 10" id="KW-1133">Transmembrane helix</keyword>
<evidence type="ECO:0000256" key="3">
    <source>
        <dbReference type="ARBA" id="ARBA00022475"/>
    </source>
</evidence>
<dbReference type="GO" id="GO:0022857">
    <property type="term" value="F:transmembrane transporter activity"/>
    <property type="evidence" value="ECO:0007669"/>
    <property type="project" value="UniProtKB-ARBA"/>
</dbReference>
<keyword evidence="5" id="KW-0547">Nucleotide-binding</keyword>
<dbReference type="AlphaFoldDB" id="A0A7L7KQD3"/>
<comment type="subcellular location">
    <subcellularLocation>
        <location evidence="1">Cell inner membrane</location>
        <topology evidence="1">Multi-pass membrane protein</topology>
    </subcellularLocation>
</comment>
<dbReference type="GO" id="GO:0098796">
    <property type="term" value="C:membrane protein complex"/>
    <property type="evidence" value="ECO:0007669"/>
    <property type="project" value="UniProtKB-ARBA"/>
</dbReference>
<keyword evidence="8 10" id="KW-0472">Membrane</keyword>
<dbReference type="Pfam" id="PF00005">
    <property type="entry name" value="ABC_tran"/>
    <property type="match status" value="1"/>
</dbReference>
<dbReference type="CDD" id="cd03255">
    <property type="entry name" value="ABC_MJ0796_LolCDE_FtsE"/>
    <property type="match status" value="1"/>
</dbReference>
<feature type="transmembrane region" description="Helical" evidence="10">
    <location>
        <begin position="697"/>
        <end position="721"/>
    </location>
</feature>
<evidence type="ECO:0000256" key="2">
    <source>
        <dbReference type="ARBA" id="ARBA00022448"/>
    </source>
</evidence>
<dbReference type="FunFam" id="3.40.50.300:FF:000032">
    <property type="entry name" value="Export ABC transporter ATP-binding protein"/>
    <property type="match status" value="1"/>
</dbReference>
<dbReference type="PROSITE" id="PS50893">
    <property type="entry name" value="ABC_TRANSPORTER_2"/>
    <property type="match status" value="1"/>
</dbReference>
<dbReference type="InterPro" id="IPR003838">
    <property type="entry name" value="ABC3_permease_C"/>
</dbReference>
<evidence type="ECO:0000313" key="13">
    <source>
        <dbReference type="Proteomes" id="UP000514720"/>
    </source>
</evidence>
<evidence type="ECO:0000256" key="7">
    <source>
        <dbReference type="ARBA" id="ARBA00022989"/>
    </source>
</evidence>
<evidence type="ECO:0000256" key="5">
    <source>
        <dbReference type="ARBA" id="ARBA00022741"/>
    </source>
</evidence>
<dbReference type="InterPro" id="IPR017871">
    <property type="entry name" value="ABC_transporter-like_CS"/>
</dbReference>